<reference evidence="1 2" key="1">
    <citation type="submission" date="2017-03" db="EMBL/GenBank/DDBJ databases">
        <title>Lifting the veil on microbial sulfur biogeochemistry in mining wastewaters.</title>
        <authorList>
            <person name="Kantor R.S."/>
            <person name="Colenbrander Nelson T."/>
            <person name="Marshall S."/>
            <person name="Bennett D."/>
            <person name="Apte S."/>
            <person name="Camacho D."/>
            <person name="Thomas B.C."/>
            <person name="Warren L.A."/>
            <person name="Banfield J.F."/>
        </authorList>
    </citation>
    <scope>NUCLEOTIDE SEQUENCE [LARGE SCALE GENOMIC DNA]</scope>
    <source>
        <strain evidence="1">21-59-9</strain>
    </source>
</reference>
<accession>A0A257SJC5</accession>
<gene>
    <name evidence="1" type="ORF">B7Z70_14720</name>
</gene>
<feature type="non-terminal residue" evidence="1">
    <location>
        <position position="1"/>
    </location>
</feature>
<sequence length="101" mass="10673">GKSRPAPGFSLDLKPILPPAREPGGVRTVWAPGGQGASLWQTIAALRQQGQRVIQDFGAELAPADPSLVEEGYGSVLEKSGGEWHVRPLSSADITIEEDAE</sequence>
<dbReference type="AlphaFoldDB" id="A0A257SJC5"/>
<comment type="caution">
    <text evidence="1">The sequence shown here is derived from an EMBL/GenBank/DDBJ whole genome shotgun (WGS) entry which is preliminary data.</text>
</comment>
<evidence type="ECO:0000313" key="2">
    <source>
        <dbReference type="Proteomes" id="UP000216779"/>
    </source>
</evidence>
<dbReference type="Proteomes" id="UP000216779">
    <property type="component" value="Unassembled WGS sequence"/>
</dbReference>
<proteinExistence type="predicted"/>
<protein>
    <submittedName>
        <fullName evidence="1">Uncharacterized protein</fullName>
    </submittedName>
</protein>
<organism evidence="1 2">
    <name type="scientific">Acidithiobacillus ferrivorans</name>
    <dbReference type="NCBI Taxonomy" id="160808"/>
    <lineage>
        <taxon>Bacteria</taxon>
        <taxon>Pseudomonadati</taxon>
        <taxon>Pseudomonadota</taxon>
        <taxon>Acidithiobacillia</taxon>
        <taxon>Acidithiobacillales</taxon>
        <taxon>Acidithiobacillaceae</taxon>
        <taxon>Acidithiobacillus</taxon>
    </lineage>
</organism>
<name>A0A257SJC5_9PROT</name>
<dbReference type="EMBL" id="NCBC01000844">
    <property type="protein sequence ID" value="OYV72521.1"/>
    <property type="molecule type" value="Genomic_DNA"/>
</dbReference>
<evidence type="ECO:0000313" key="1">
    <source>
        <dbReference type="EMBL" id="OYV72521.1"/>
    </source>
</evidence>